<dbReference type="VEuPathDB" id="FungiDB:jhhlp_007715"/>
<dbReference type="GO" id="GO:0031201">
    <property type="term" value="C:SNARE complex"/>
    <property type="evidence" value="ECO:0007669"/>
    <property type="project" value="TreeGrafter"/>
</dbReference>
<dbReference type="STRING" id="41688.A0A2N3N0D0"/>
<keyword evidence="8" id="KW-0472">Membrane</keyword>
<protein>
    <recommendedName>
        <fullName evidence="12">t-SNARE coiled-coil homology domain-containing protein</fullName>
    </recommendedName>
</protein>
<comment type="subcellular location">
    <subcellularLocation>
        <location evidence="1">Membrane</location>
        <topology evidence="1">Single-pass type IV membrane protein</topology>
    </subcellularLocation>
</comment>
<dbReference type="Proteomes" id="UP000233524">
    <property type="component" value="Unassembled WGS sequence"/>
</dbReference>
<dbReference type="Gene3D" id="1.20.5.110">
    <property type="match status" value="1"/>
</dbReference>
<dbReference type="PANTHER" id="PTHR15959">
    <property type="entry name" value="SYNTAXIN-18"/>
    <property type="match status" value="1"/>
</dbReference>
<organism evidence="10 11">
    <name type="scientific">Lomentospora prolificans</name>
    <dbReference type="NCBI Taxonomy" id="41688"/>
    <lineage>
        <taxon>Eukaryota</taxon>
        <taxon>Fungi</taxon>
        <taxon>Dikarya</taxon>
        <taxon>Ascomycota</taxon>
        <taxon>Pezizomycotina</taxon>
        <taxon>Sordariomycetes</taxon>
        <taxon>Hypocreomycetidae</taxon>
        <taxon>Microascales</taxon>
        <taxon>Microascaceae</taxon>
        <taxon>Lomentospora</taxon>
    </lineage>
</organism>
<dbReference type="PANTHER" id="PTHR15959:SF0">
    <property type="entry name" value="SYNTAXIN-18"/>
    <property type="match status" value="1"/>
</dbReference>
<dbReference type="AlphaFoldDB" id="A0A2N3N0D0"/>
<evidence type="ECO:0000256" key="3">
    <source>
        <dbReference type="ARBA" id="ARBA00022448"/>
    </source>
</evidence>
<dbReference type="GO" id="GO:0005783">
    <property type="term" value="C:endoplasmic reticulum"/>
    <property type="evidence" value="ECO:0007669"/>
    <property type="project" value="TreeGrafter"/>
</dbReference>
<keyword evidence="3" id="KW-0813">Transport</keyword>
<proteinExistence type="inferred from homology"/>
<evidence type="ECO:0008006" key="12">
    <source>
        <dbReference type="Google" id="ProtNLM"/>
    </source>
</evidence>
<evidence type="ECO:0000256" key="2">
    <source>
        <dbReference type="ARBA" id="ARBA00009063"/>
    </source>
</evidence>
<dbReference type="OrthoDB" id="342981at2759"/>
<reference evidence="10 11" key="1">
    <citation type="journal article" date="2017" name="G3 (Bethesda)">
        <title>First Draft Genome Sequence of the Pathogenic Fungus Lomentospora prolificans (Formerly Scedosporium prolificans).</title>
        <authorList>
            <person name="Luo R."/>
            <person name="Zimin A."/>
            <person name="Workman R."/>
            <person name="Fan Y."/>
            <person name="Pertea G."/>
            <person name="Grossman N."/>
            <person name="Wear M.P."/>
            <person name="Jia B."/>
            <person name="Miller H."/>
            <person name="Casadevall A."/>
            <person name="Timp W."/>
            <person name="Zhang S.X."/>
            <person name="Salzberg S.L."/>
        </authorList>
    </citation>
    <scope>NUCLEOTIDE SEQUENCE [LARGE SCALE GENOMIC DNA]</scope>
    <source>
        <strain evidence="10 11">JHH-5317</strain>
    </source>
</reference>
<dbReference type="GO" id="GO:0015031">
    <property type="term" value="P:protein transport"/>
    <property type="evidence" value="ECO:0007669"/>
    <property type="project" value="UniProtKB-KW"/>
</dbReference>
<evidence type="ECO:0000256" key="8">
    <source>
        <dbReference type="ARBA" id="ARBA00023136"/>
    </source>
</evidence>
<evidence type="ECO:0000256" key="5">
    <source>
        <dbReference type="ARBA" id="ARBA00022927"/>
    </source>
</evidence>
<keyword evidence="11" id="KW-1185">Reference proteome</keyword>
<evidence type="ECO:0000256" key="6">
    <source>
        <dbReference type="ARBA" id="ARBA00022989"/>
    </source>
</evidence>
<evidence type="ECO:0000256" key="9">
    <source>
        <dbReference type="SAM" id="MobiDB-lite"/>
    </source>
</evidence>
<accession>A0A2N3N0D0</accession>
<comment type="similarity">
    <text evidence="2">Belongs to the syntaxin family.</text>
</comment>
<feature type="region of interest" description="Disordered" evidence="9">
    <location>
        <begin position="216"/>
        <end position="253"/>
    </location>
</feature>
<evidence type="ECO:0000256" key="4">
    <source>
        <dbReference type="ARBA" id="ARBA00022692"/>
    </source>
</evidence>
<comment type="caution">
    <text evidence="10">The sequence shown here is derived from an EMBL/GenBank/DDBJ whole genome shotgun (WGS) entry which is preliminary data.</text>
</comment>
<keyword evidence="5" id="KW-0653">Protein transport</keyword>
<keyword evidence="4" id="KW-0812">Transmembrane</keyword>
<gene>
    <name evidence="10" type="ORF">jhhlp_007715</name>
</gene>
<dbReference type="EMBL" id="NLAX01001139">
    <property type="protein sequence ID" value="PKS05884.1"/>
    <property type="molecule type" value="Genomic_DNA"/>
</dbReference>
<dbReference type="InParanoid" id="A0A2N3N0D0"/>
<evidence type="ECO:0000313" key="10">
    <source>
        <dbReference type="EMBL" id="PKS05884.1"/>
    </source>
</evidence>
<keyword evidence="7" id="KW-0175">Coiled coil</keyword>
<evidence type="ECO:0000313" key="11">
    <source>
        <dbReference type="Proteomes" id="UP000233524"/>
    </source>
</evidence>
<name>A0A2N3N0D0_9PEZI</name>
<dbReference type="GO" id="GO:0006890">
    <property type="term" value="P:retrograde vesicle-mediated transport, Golgi to endoplasmic reticulum"/>
    <property type="evidence" value="ECO:0007669"/>
    <property type="project" value="TreeGrafter"/>
</dbReference>
<evidence type="ECO:0000256" key="7">
    <source>
        <dbReference type="ARBA" id="ARBA00023054"/>
    </source>
</evidence>
<evidence type="ECO:0000256" key="1">
    <source>
        <dbReference type="ARBA" id="ARBA00004211"/>
    </source>
</evidence>
<sequence length="360" mass="40581">MDLSTSFNELLQKHKAPAISGRFGLDHLEEFLKEAYRIPTTDAAFEITSWCVLMASEPQNSHISNLHNELKDVRQAYLSTAQPRKTHLRTGQAQRYLTDRDREEVDANAKQIIRELNASIRILDDAENKRRHDEEIAIRKRYGSGLGALGSWAAGGRKTEEHEAAEGKARDVGIHRDGVLWFLRKRLELCCATQQSMMEARLTREMERNRSVLANANIPLPGYNPAQERRSSVKSSGSSLPPPQQESFEADPSLTEEQIQMFEKGNQDMMTHYQMTLDKVRTAEQSLVEIAELQTVLVNNLAVQSAHIEQLVADSDNMVENVGGGNKELKKATQRPSAARYTFFAASGLCMFLIVWDLVI</sequence>
<keyword evidence="6" id="KW-1133">Transmembrane helix</keyword>